<dbReference type="AlphaFoldDB" id="A0A3R7PVD6"/>
<evidence type="ECO:0000313" key="1">
    <source>
        <dbReference type="EMBL" id="ROT78159.1"/>
    </source>
</evidence>
<keyword evidence="2" id="KW-1185">Reference proteome</keyword>
<reference evidence="1 2" key="1">
    <citation type="submission" date="2018-04" db="EMBL/GenBank/DDBJ databases">
        <authorList>
            <person name="Zhang X."/>
            <person name="Yuan J."/>
            <person name="Li F."/>
            <person name="Xiang J."/>
        </authorList>
    </citation>
    <scope>NUCLEOTIDE SEQUENCE [LARGE SCALE GENOMIC DNA]</scope>
    <source>
        <tissue evidence="1">Muscle</tissue>
    </source>
</reference>
<gene>
    <name evidence="1" type="ORF">C7M84_003122</name>
</gene>
<name>A0A3R7PVD6_PENVA</name>
<proteinExistence type="predicted"/>
<reference evidence="1 2" key="2">
    <citation type="submission" date="2019-01" db="EMBL/GenBank/DDBJ databases">
        <title>The decoding of complex shrimp genome reveals the adaptation for benthos swimmer, frequently molting mechanism and breeding impact on genome.</title>
        <authorList>
            <person name="Sun Y."/>
            <person name="Gao Y."/>
            <person name="Yu Y."/>
        </authorList>
    </citation>
    <scope>NUCLEOTIDE SEQUENCE [LARGE SCALE GENOMIC DNA]</scope>
    <source>
        <tissue evidence="1">Muscle</tissue>
    </source>
</reference>
<organism evidence="1 2">
    <name type="scientific">Penaeus vannamei</name>
    <name type="common">Whiteleg shrimp</name>
    <name type="synonym">Litopenaeus vannamei</name>
    <dbReference type="NCBI Taxonomy" id="6689"/>
    <lineage>
        <taxon>Eukaryota</taxon>
        <taxon>Metazoa</taxon>
        <taxon>Ecdysozoa</taxon>
        <taxon>Arthropoda</taxon>
        <taxon>Crustacea</taxon>
        <taxon>Multicrustacea</taxon>
        <taxon>Malacostraca</taxon>
        <taxon>Eumalacostraca</taxon>
        <taxon>Eucarida</taxon>
        <taxon>Decapoda</taxon>
        <taxon>Dendrobranchiata</taxon>
        <taxon>Penaeoidea</taxon>
        <taxon>Penaeidae</taxon>
        <taxon>Penaeus</taxon>
    </lineage>
</organism>
<comment type="caution">
    <text evidence="1">The sequence shown here is derived from an EMBL/GenBank/DDBJ whole genome shotgun (WGS) entry which is preliminary data.</text>
</comment>
<accession>A0A3R7PVD6</accession>
<evidence type="ECO:0000313" key="2">
    <source>
        <dbReference type="Proteomes" id="UP000283509"/>
    </source>
</evidence>
<dbReference type="Proteomes" id="UP000283509">
    <property type="component" value="Unassembled WGS sequence"/>
</dbReference>
<dbReference type="EMBL" id="QCYY01001422">
    <property type="protein sequence ID" value="ROT78159.1"/>
    <property type="molecule type" value="Genomic_DNA"/>
</dbReference>
<sequence length="217" mass="23895">MPFSFQPASDRNPLFSKFFSDSEVGFYGFNILAPCGLIRGVPGSSHLPPLHYGPLSDGASPPGLLSARPPVTSEGLVRVAFKQVKVKATYQVRGSAGGFFTFREGGDLTLAVPTVFLTSRLNVTLPGFSDSSRRRLIPRHGRVKVLWVHSDVSIANTKLTLEPGAYPPEWVRQQVQTKLEELSSDLSHGHGAVRLLLRRWGKLLKRLVHRTARSLVK</sequence>
<protein>
    <submittedName>
        <fullName evidence="1">Uncharacterized protein</fullName>
    </submittedName>
</protein>